<protein>
    <submittedName>
        <fullName evidence="1">Acyl carrier protein</fullName>
    </submittedName>
</protein>
<accession>A0ABW6AQP6</accession>
<sequence length="115" mass="12733">MEAPTFEQLADFVRQATGCSRNKIISPLTQFENDLGVTGDDGVELLEAVEKHFGIPLTNAEGQLCASFGLKSGEYLFHSEGWSLPLWWFGWGQKPIIHNFTVGELHAVLQAQSKV</sequence>
<gene>
    <name evidence="1" type="ORF">ACFS25_24435</name>
</gene>
<dbReference type="EMBL" id="JBHUOM010000023">
    <property type="protein sequence ID" value="MFD2936952.1"/>
    <property type="molecule type" value="Genomic_DNA"/>
</dbReference>
<dbReference type="InterPro" id="IPR036736">
    <property type="entry name" value="ACP-like_sf"/>
</dbReference>
<organism evidence="1 2">
    <name type="scientific">Spirosoma flavum</name>
    <dbReference type="NCBI Taxonomy" id="2048557"/>
    <lineage>
        <taxon>Bacteria</taxon>
        <taxon>Pseudomonadati</taxon>
        <taxon>Bacteroidota</taxon>
        <taxon>Cytophagia</taxon>
        <taxon>Cytophagales</taxon>
        <taxon>Cytophagaceae</taxon>
        <taxon>Spirosoma</taxon>
    </lineage>
</organism>
<reference evidence="2" key="1">
    <citation type="journal article" date="2019" name="Int. J. Syst. Evol. Microbiol.">
        <title>The Global Catalogue of Microorganisms (GCM) 10K type strain sequencing project: providing services to taxonomists for standard genome sequencing and annotation.</title>
        <authorList>
            <consortium name="The Broad Institute Genomics Platform"/>
            <consortium name="The Broad Institute Genome Sequencing Center for Infectious Disease"/>
            <person name="Wu L."/>
            <person name="Ma J."/>
        </authorList>
    </citation>
    <scope>NUCLEOTIDE SEQUENCE [LARGE SCALE GENOMIC DNA]</scope>
    <source>
        <strain evidence="2">KCTC 52490</strain>
    </source>
</reference>
<name>A0ABW6AQP6_9BACT</name>
<dbReference type="Proteomes" id="UP001597512">
    <property type="component" value="Unassembled WGS sequence"/>
</dbReference>
<evidence type="ECO:0000313" key="1">
    <source>
        <dbReference type="EMBL" id="MFD2936952.1"/>
    </source>
</evidence>
<dbReference type="Gene3D" id="1.10.1200.10">
    <property type="entry name" value="ACP-like"/>
    <property type="match status" value="1"/>
</dbReference>
<evidence type="ECO:0000313" key="2">
    <source>
        <dbReference type="Proteomes" id="UP001597512"/>
    </source>
</evidence>
<proteinExistence type="predicted"/>
<dbReference type="RefSeq" id="WP_381506268.1">
    <property type="nucleotide sequence ID" value="NZ_JBHUOM010000023.1"/>
</dbReference>
<keyword evidence="2" id="KW-1185">Reference proteome</keyword>
<comment type="caution">
    <text evidence="1">The sequence shown here is derived from an EMBL/GenBank/DDBJ whole genome shotgun (WGS) entry which is preliminary data.</text>
</comment>